<organism evidence="2 3">
    <name type="scientific">Endosaccharibacter trunci</name>
    <dbReference type="NCBI Taxonomy" id="2812733"/>
    <lineage>
        <taxon>Bacteria</taxon>
        <taxon>Pseudomonadati</taxon>
        <taxon>Pseudomonadota</taxon>
        <taxon>Alphaproteobacteria</taxon>
        <taxon>Acetobacterales</taxon>
        <taxon>Acetobacteraceae</taxon>
        <taxon>Endosaccharibacter</taxon>
    </lineage>
</organism>
<evidence type="ECO:0000259" key="1">
    <source>
        <dbReference type="PROSITE" id="PS51186"/>
    </source>
</evidence>
<sequence>MGWIEPVTLQGPHATLVPLDPSHHDALVRAASDGALWRHWYTSVPSPETMAAAIVERLALRDSGMMIPFAVVDTASGETVGMTSFGNIDHTFRRVEIGWTWYAQRMQRTALNTDAKRLLLTHAFETLQCIAVELRTHALNLASRRAIERIGARLDGILRHHRRTDDGALRDTCVYSIIAPDWPAVRMHLAWMLERHRE</sequence>
<reference evidence="2 3" key="1">
    <citation type="submission" date="2022-06" db="EMBL/GenBank/DDBJ databases">
        <title>Endosaccharibacter gen. nov., sp. nov., endophytic bacteria isolated from sugarcane.</title>
        <authorList>
            <person name="Pitiwittayakul N."/>
            <person name="Yukphan P."/>
            <person name="Charoenyingcharoen P."/>
            <person name="Tanasupawat S."/>
        </authorList>
    </citation>
    <scope>NUCLEOTIDE SEQUENCE [LARGE SCALE GENOMIC DNA]</scope>
    <source>
        <strain evidence="2 3">KSS8</strain>
    </source>
</reference>
<feature type="domain" description="N-acetyltransferase" evidence="1">
    <location>
        <begin position="14"/>
        <end position="180"/>
    </location>
</feature>
<evidence type="ECO:0000313" key="3">
    <source>
        <dbReference type="Proteomes" id="UP001524587"/>
    </source>
</evidence>
<dbReference type="SUPFAM" id="SSF55729">
    <property type="entry name" value="Acyl-CoA N-acyltransferases (Nat)"/>
    <property type="match status" value="1"/>
</dbReference>
<comment type="caution">
    <text evidence="2">The sequence shown here is derived from an EMBL/GenBank/DDBJ whole genome shotgun (WGS) entry which is preliminary data.</text>
</comment>
<dbReference type="Pfam" id="PF13302">
    <property type="entry name" value="Acetyltransf_3"/>
    <property type="match status" value="1"/>
</dbReference>
<dbReference type="EMBL" id="JAMSKV010000007">
    <property type="protein sequence ID" value="MCQ8278697.1"/>
    <property type="molecule type" value="Genomic_DNA"/>
</dbReference>
<dbReference type="InterPro" id="IPR016181">
    <property type="entry name" value="Acyl_CoA_acyltransferase"/>
</dbReference>
<keyword evidence="3" id="KW-1185">Reference proteome</keyword>
<dbReference type="PANTHER" id="PTHR43610:SF1">
    <property type="entry name" value="N-ACETYLTRANSFERASE DOMAIN-CONTAINING PROTEIN"/>
    <property type="match status" value="1"/>
</dbReference>
<dbReference type="Gene3D" id="3.40.630.30">
    <property type="match status" value="1"/>
</dbReference>
<dbReference type="Proteomes" id="UP001524587">
    <property type="component" value="Unassembled WGS sequence"/>
</dbReference>
<gene>
    <name evidence="2" type="ORF">NFI95_09555</name>
</gene>
<dbReference type="PANTHER" id="PTHR43610">
    <property type="entry name" value="BLL6696 PROTEIN"/>
    <property type="match status" value="1"/>
</dbReference>
<evidence type="ECO:0000313" key="2">
    <source>
        <dbReference type="EMBL" id="MCQ8278697.1"/>
    </source>
</evidence>
<dbReference type="InterPro" id="IPR000182">
    <property type="entry name" value="GNAT_dom"/>
</dbReference>
<accession>A0ABT1W750</accession>
<protein>
    <submittedName>
        <fullName evidence="2">GNAT family N-acetyltransferase</fullName>
    </submittedName>
</protein>
<proteinExistence type="predicted"/>
<name>A0ABT1W750_9PROT</name>
<dbReference type="PROSITE" id="PS51186">
    <property type="entry name" value="GNAT"/>
    <property type="match status" value="1"/>
</dbReference>
<dbReference type="RefSeq" id="WP_422864176.1">
    <property type="nucleotide sequence ID" value="NZ_JAMSKV010000007.1"/>
</dbReference>